<feature type="non-terminal residue" evidence="6">
    <location>
        <position position="279"/>
    </location>
</feature>
<dbReference type="GO" id="GO:0031464">
    <property type="term" value="C:Cul4A-RING E3 ubiquitin ligase complex"/>
    <property type="evidence" value="ECO:0007669"/>
    <property type="project" value="TreeGrafter"/>
</dbReference>
<dbReference type="GO" id="GO:0016567">
    <property type="term" value="P:protein ubiquitination"/>
    <property type="evidence" value="ECO:0007669"/>
    <property type="project" value="TreeGrafter"/>
</dbReference>
<evidence type="ECO:0000256" key="4">
    <source>
        <dbReference type="ARBA" id="ARBA00023136"/>
    </source>
</evidence>
<feature type="transmembrane region" description="Helical" evidence="5">
    <location>
        <begin position="142"/>
        <end position="167"/>
    </location>
</feature>
<organism evidence="6 7">
    <name type="scientific">Perkinsus olseni</name>
    <name type="common">Perkinsus atlanticus</name>
    <dbReference type="NCBI Taxonomy" id="32597"/>
    <lineage>
        <taxon>Eukaryota</taxon>
        <taxon>Sar</taxon>
        <taxon>Alveolata</taxon>
        <taxon>Perkinsozoa</taxon>
        <taxon>Perkinsea</taxon>
        <taxon>Perkinsida</taxon>
        <taxon>Perkinsidae</taxon>
        <taxon>Perkinsus</taxon>
    </lineage>
</organism>
<dbReference type="Pfam" id="PF01925">
    <property type="entry name" value="TauE"/>
    <property type="match status" value="1"/>
</dbReference>
<feature type="transmembrane region" description="Helical" evidence="5">
    <location>
        <begin position="55"/>
        <end position="76"/>
    </location>
</feature>
<accession>A0A7J6NK16</accession>
<dbReference type="GO" id="GO:0016020">
    <property type="term" value="C:membrane"/>
    <property type="evidence" value="ECO:0007669"/>
    <property type="project" value="UniProtKB-SubCell"/>
</dbReference>
<dbReference type="PANTHER" id="PTHR14255">
    <property type="entry name" value="CEREBLON"/>
    <property type="match status" value="1"/>
</dbReference>
<reference evidence="6 7" key="1">
    <citation type="submission" date="2020-04" db="EMBL/GenBank/DDBJ databases">
        <title>Perkinsus olseni comparative genomics.</title>
        <authorList>
            <person name="Bogema D.R."/>
        </authorList>
    </citation>
    <scope>NUCLEOTIDE SEQUENCE [LARGE SCALE GENOMIC DNA]</scope>
    <source>
        <strain evidence="6">ATCC PRA-205</strain>
    </source>
</reference>
<feature type="transmembrane region" description="Helical" evidence="5">
    <location>
        <begin position="207"/>
        <end position="225"/>
    </location>
</feature>
<evidence type="ECO:0008006" key="8">
    <source>
        <dbReference type="Google" id="ProtNLM"/>
    </source>
</evidence>
<keyword evidence="2 5" id="KW-0812">Transmembrane</keyword>
<proteinExistence type="predicted"/>
<dbReference type="Proteomes" id="UP000574390">
    <property type="component" value="Unassembled WGS sequence"/>
</dbReference>
<feature type="non-terminal residue" evidence="6">
    <location>
        <position position="1"/>
    </location>
</feature>
<evidence type="ECO:0000313" key="6">
    <source>
        <dbReference type="EMBL" id="KAF4684164.1"/>
    </source>
</evidence>
<comment type="subcellular location">
    <subcellularLocation>
        <location evidence="1">Membrane</location>
        <topology evidence="1">Multi-pass membrane protein</topology>
    </subcellularLocation>
</comment>
<protein>
    <recommendedName>
        <fullName evidence="8">Sulfite exporter TauE/SafE</fullName>
    </recommendedName>
</protein>
<feature type="transmembrane region" description="Helical" evidence="5">
    <location>
        <begin position="237"/>
        <end position="257"/>
    </location>
</feature>
<dbReference type="InterPro" id="IPR002781">
    <property type="entry name" value="TM_pro_TauE-like"/>
</dbReference>
<evidence type="ECO:0000256" key="1">
    <source>
        <dbReference type="ARBA" id="ARBA00004141"/>
    </source>
</evidence>
<evidence type="ECO:0000313" key="7">
    <source>
        <dbReference type="Proteomes" id="UP000574390"/>
    </source>
</evidence>
<evidence type="ECO:0000256" key="2">
    <source>
        <dbReference type="ARBA" id="ARBA00022692"/>
    </source>
</evidence>
<evidence type="ECO:0000256" key="5">
    <source>
        <dbReference type="SAM" id="Phobius"/>
    </source>
</evidence>
<keyword evidence="4 5" id="KW-0472">Membrane</keyword>
<dbReference type="PANTHER" id="PTHR14255:SF3">
    <property type="entry name" value="SULFITE EXPORTER TAUE_SAFE FAMILY PROTEIN 5-RELATED"/>
    <property type="match status" value="1"/>
</dbReference>
<sequence length="279" mass="29819">FILLLTVFVLAWVAYSAFGRFIKTRKKEQLNELNRPLVGDLDLCKTSVDSDSNSWATAAVLIISWVMVWLITLVLGGHRTLSILGLKICSSSYWAVLALAIAVLMTISMIQSSRLSVPSSVVPTPEPPHQPRRRPSVLTYSFLSFSGGIICSVIGIGGGMIFGPLLLSLGRKPTVATATSAIAVLMTSSIAAGQLAMEGHLVSDSTLLYGLFSFLGALLGTLYITKAVEKHGRQSTLVLLLLVVVAISAIFAAVVGVQKMLNDQQFQGFSNPCIGRSHA</sequence>
<dbReference type="AlphaFoldDB" id="A0A7J6NK16"/>
<evidence type="ECO:0000256" key="3">
    <source>
        <dbReference type="ARBA" id="ARBA00022989"/>
    </source>
</evidence>
<name>A0A7J6NK16_PEROL</name>
<keyword evidence="3 5" id="KW-1133">Transmembrane helix</keyword>
<feature type="transmembrane region" description="Helical" evidence="5">
    <location>
        <begin position="174"/>
        <end position="195"/>
    </location>
</feature>
<dbReference type="EMBL" id="JABANM010037224">
    <property type="protein sequence ID" value="KAF4684164.1"/>
    <property type="molecule type" value="Genomic_DNA"/>
</dbReference>
<feature type="transmembrane region" description="Helical" evidence="5">
    <location>
        <begin position="88"/>
        <end position="110"/>
    </location>
</feature>
<comment type="caution">
    <text evidence="6">The sequence shown here is derived from an EMBL/GenBank/DDBJ whole genome shotgun (WGS) entry which is preliminary data.</text>
</comment>
<gene>
    <name evidence="6" type="ORF">FOZ62_009463</name>
</gene>